<feature type="region of interest" description="Disordered" evidence="1">
    <location>
        <begin position="1"/>
        <end position="45"/>
    </location>
</feature>
<feature type="compositionally biased region" description="Low complexity" evidence="1">
    <location>
        <begin position="167"/>
        <end position="184"/>
    </location>
</feature>
<gene>
    <name evidence="3" type="ORF">P43SY_010625</name>
</gene>
<evidence type="ECO:0008006" key="5">
    <source>
        <dbReference type="Google" id="ProtNLM"/>
    </source>
</evidence>
<name>A0AAD5LSQ7_PYTIN</name>
<feature type="transmembrane region" description="Helical" evidence="2">
    <location>
        <begin position="61"/>
        <end position="87"/>
    </location>
</feature>
<keyword evidence="2" id="KW-1133">Transmembrane helix</keyword>
<organism evidence="3 4">
    <name type="scientific">Pythium insidiosum</name>
    <name type="common">Pythiosis disease agent</name>
    <dbReference type="NCBI Taxonomy" id="114742"/>
    <lineage>
        <taxon>Eukaryota</taxon>
        <taxon>Sar</taxon>
        <taxon>Stramenopiles</taxon>
        <taxon>Oomycota</taxon>
        <taxon>Peronosporomycetes</taxon>
        <taxon>Pythiales</taxon>
        <taxon>Pythiaceae</taxon>
        <taxon>Pythium</taxon>
    </lineage>
</organism>
<comment type="caution">
    <text evidence="3">The sequence shown here is derived from an EMBL/GenBank/DDBJ whole genome shotgun (WGS) entry which is preliminary data.</text>
</comment>
<feature type="region of interest" description="Disordered" evidence="1">
    <location>
        <begin position="114"/>
        <end position="189"/>
    </location>
</feature>
<proteinExistence type="predicted"/>
<dbReference type="AlphaFoldDB" id="A0AAD5LSQ7"/>
<evidence type="ECO:0000313" key="4">
    <source>
        <dbReference type="Proteomes" id="UP001209570"/>
    </source>
</evidence>
<dbReference type="Proteomes" id="UP001209570">
    <property type="component" value="Unassembled WGS sequence"/>
</dbReference>
<keyword evidence="2" id="KW-0472">Membrane</keyword>
<feature type="compositionally biased region" description="Low complexity" evidence="1">
    <location>
        <begin position="145"/>
        <end position="157"/>
    </location>
</feature>
<dbReference type="EMBL" id="JAKCXM010001128">
    <property type="protein sequence ID" value="KAJ0391310.1"/>
    <property type="molecule type" value="Genomic_DNA"/>
</dbReference>
<keyword evidence="2" id="KW-0812">Transmembrane</keyword>
<feature type="compositionally biased region" description="Low complexity" evidence="1">
    <location>
        <begin position="15"/>
        <end position="32"/>
    </location>
</feature>
<accession>A0AAD5LSQ7</accession>
<evidence type="ECO:0000256" key="2">
    <source>
        <dbReference type="SAM" id="Phobius"/>
    </source>
</evidence>
<protein>
    <recommendedName>
        <fullName evidence="5">Transmembrane protein</fullName>
    </recommendedName>
</protein>
<evidence type="ECO:0000256" key="1">
    <source>
        <dbReference type="SAM" id="MobiDB-lite"/>
    </source>
</evidence>
<evidence type="ECO:0000313" key="3">
    <source>
        <dbReference type="EMBL" id="KAJ0391310.1"/>
    </source>
</evidence>
<keyword evidence="4" id="KW-1185">Reference proteome</keyword>
<sequence length="225" mass="23016">MALPLAPTGARAVDRPSSSLASTTTRPSPTSAQVDVSPPPPPPLELDDSAALRRIVTGASVAFLALVIYLSSVLYPLVVIVGAYVLVQQLDATDDNAIMPTRLWTNMQTRVSQLLSPKKEKATSGRDAPSPAIDLDTGRPAQLSTAPTAAATATAAAGPVPGIPKTSSSSSLDSDSAVSSPVLSKRNSYVPVHVRPLTSAAASVKPGTPSLRVAEMAVDPNGMSS</sequence>
<reference evidence="3" key="1">
    <citation type="submission" date="2021-12" db="EMBL/GenBank/DDBJ databases">
        <title>Prjna785345.</title>
        <authorList>
            <person name="Rujirawat T."/>
            <person name="Krajaejun T."/>
        </authorList>
    </citation>
    <scope>NUCLEOTIDE SEQUENCE</scope>
    <source>
        <strain evidence="3">Pi057C3</strain>
    </source>
</reference>